<dbReference type="AlphaFoldDB" id="A0A7G9FUD3"/>
<sequence>MEIFITLLIQADGMEQTYNAEKIYEELLTSTEMLEYVQNQCGMAQEVGELITVGTASGFTSDRLLPEERDSISVQIVHNDADICKNMMNAVISYVETKETELQSVIGEHVITIVAQSQGF</sequence>
<name>A0A7G9FUD3_9FIRM</name>
<evidence type="ECO:0000313" key="2">
    <source>
        <dbReference type="Proteomes" id="UP000515981"/>
    </source>
</evidence>
<dbReference type="EMBL" id="CP060633">
    <property type="protein sequence ID" value="QNM02165.1"/>
    <property type="molecule type" value="Genomic_DNA"/>
</dbReference>
<keyword evidence="2" id="KW-1185">Reference proteome</keyword>
<organism evidence="1 2">
    <name type="scientific">Simiaoa sunii</name>
    <dbReference type="NCBI Taxonomy" id="2763672"/>
    <lineage>
        <taxon>Bacteria</taxon>
        <taxon>Bacillati</taxon>
        <taxon>Bacillota</taxon>
        <taxon>Clostridia</taxon>
        <taxon>Lachnospirales</taxon>
        <taxon>Lachnospiraceae</taxon>
        <taxon>Simiaoa</taxon>
    </lineage>
</organism>
<dbReference type="KEGG" id="ssun:H9Q77_13970"/>
<protein>
    <submittedName>
        <fullName evidence="1">Uncharacterized protein</fullName>
    </submittedName>
</protein>
<dbReference type="RefSeq" id="WP_249325950.1">
    <property type="nucleotide sequence ID" value="NZ_CP060633.1"/>
</dbReference>
<dbReference type="Proteomes" id="UP000515981">
    <property type="component" value="Chromosome"/>
</dbReference>
<gene>
    <name evidence="1" type="ORF">H9Q77_13970</name>
</gene>
<proteinExistence type="predicted"/>
<accession>A0A7G9FUD3</accession>
<reference evidence="1 2" key="1">
    <citation type="submission" date="2020-08" db="EMBL/GenBank/DDBJ databases">
        <authorList>
            <person name="Liu C."/>
            <person name="Sun Q."/>
        </authorList>
    </citation>
    <scope>NUCLEOTIDE SEQUENCE [LARGE SCALE GENOMIC DNA]</scope>
    <source>
        <strain evidence="1 2">NSJ-8</strain>
    </source>
</reference>
<evidence type="ECO:0000313" key="1">
    <source>
        <dbReference type="EMBL" id="QNM02165.1"/>
    </source>
</evidence>